<gene>
    <name evidence="2" type="ORF">B0I18_105224</name>
</gene>
<dbReference type="InterPro" id="IPR043504">
    <property type="entry name" value="Peptidase_S1_PA_chymotrypsin"/>
</dbReference>
<accession>A0A2P8D391</accession>
<reference evidence="2 3" key="1">
    <citation type="submission" date="2018-03" db="EMBL/GenBank/DDBJ databases">
        <title>Genomic Encyclopedia of Type Strains, Phase III (KMG-III): the genomes of soil and plant-associated and newly described type strains.</title>
        <authorList>
            <person name="Whitman W."/>
        </authorList>
    </citation>
    <scope>NUCLEOTIDE SEQUENCE [LARGE SCALE GENOMIC DNA]</scope>
    <source>
        <strain evidence="2 3">CGMCC 1.12700</strain>
    </source>
</reference>
<dbReference type="AlphaFoldDB" id="A0A2P8D391"/>
<dbReference type="SUPFAM" id="SSF50494">
    <property type="entry name" value="Trypsin-like serine proteases"/>
    <property type="match status" value="1"/>
</dbReference>
<dbReference type="Proteomes" id="UP000240572">
    <property type="component" value="Unassembled WGS sequence"/>
</dbReference>
<evidence type="ECO:0000259" key="1">
    <source>
        <dbReference type="Pfam" id="PF18962"/>
    </source>
</evidence>
<sequence length="611" mass="65229">MLALTMIATSFSSTWGQISSGGFPLSRQSDMPLNYVPATQARLPDIESSLKKWNTDKGPKPAPVAVMTPVDLKFPDAGALYTTGDGTRIWRAQLDMAGAKAIGLYFSRFRLPEGVKLYLSNASGTQVMGAFTAANNDPGSYKFATEPVAGATVYLELNIAPKVNLANIDLDIDKAAAYFAGIEQLRKFSDYQTLSAYDDMFTGESSVCMINAVCPAGNGYEAQRNAALNILFPIKVGNDEFVGTCSATMVNTAANTPANCKQYTLLASHCMDGTNTIADSSFSQVILRFNYQHTGCTPAANVIPNTDQTSMVGAKFVARSILPLKYDSNSPNDSTADVGKLKGDFLLLELRSAIPAAWNINLAGWNNAANIPLTNSGNKKFIEFHHPGGDVKKVSFSHNLQSSSGIADPPSHWGTTMDSGLIAQGSSGSALFDADGRQIGIASFAPIGISGACAVNSKGASVADRTSATLYYSKMSYIWDYSVDGPAAIRKLKPWLDPANSNAVTVDAVKSNCSPLGGGTGITIDKGNLDQSVDVYPNPSQGLTHVQVNLKEAANLNLELYDISGRKLRDYNMGAVRKANFSLDLSGYPDGMYLLKVTDGYHSTSKKIMIR</sequence>
<dbReference type="Gene3D" id="2.40.10.10">
    <property type="entry name" value="Trypsin-like serine proteases"/>
    <property type="match status" value="2"/>
</dbReference>
<dbReference type="NCBIfam" id="TIGR04183">
    <property type="entry name" value="Por_Secre_tail"/>
    <property type="match status" value="1"/>
</dbReference>
<dbReference type="InterPro" id="IPR009003">
    <property type="entry name" value="Peptidase_S1_PA"/>
</dbReference>
<evidence type="ECO:0000313" key="2">
    <source>
        <dbReference type="EMBL" id="PSK91639.1"/>
    </source>
</evidence>
<dbReference type="EMBL" id="PYGD01000005">
    <property type="protein sequence ID" value="PSK91639.1"/>
    <property type="molecule type" value="Genomic_DNA"/>
</dbReference>
<evidence type="ECO:0000313" key="3">
    <source>
        <dbReference type="Proteomes" id="UP000240572"/>
    </source>
</evidence>
<dbReference type="Pfam" id="PF18962">
    <property type="entry name" value="Por_Secre_tail"/>
    <property type="match status" value="1"/>
</dbReference>
<name>A0A2P8D391_9BACT</name>
<feature type="domain" description="Secretion system C-terminal sorting" evidence="1">
    <location>
        <begin position="535"/>
        <end position="610"/>
    </location>
</feature>
<comment type="caution">
    <text evidence="2">The sequence shown here is derived from an EMBL/GenBank/DDBJ whole genome shotgun (WGS) entry which is preliminary data.</text>
</comment>
<protein>
    <submittedName>
        <fullName evidence="2">Putative secreted protein (Por secretion system target)</fullName>
    </submittedName>
</protein>
<proteinExistence type="predicted"/>
<keyword evidence="3" id="KW-1185">Reference proteome</keyword>
<organism evidence="2 3">
    <name type="scientific">Taibaiella chishuiensis</name>
    <dbReference type="NCBI Taxonomy" id="1434707"/>
    <lineage>
        <taxon>Bacteria</taxon>
        <taxon>Pseudomonadati</taxon>
        <taxon>Bacteroidota</taxon>
        <taxon>Chitinophagia</taxon>
        <taxon>Chitinophagales</taxon>
        <taxon>Chitinophagaceae</taxon>
        <taxon>Taibaiella</taxon>
    </lineage>
</organism>
<dbReference type="InterPro" id="IPR026444">
    <property type="entry name" value="Secre_tail"/>
</dbReference>